<feature type="chain" id="PRO_5042107389" description="Nuclear transport factor 2 family protein" evidence="1">
    <location>
        <begin position="20"/>
        <end position="168"/>
    </location>
</feature>
<dbReference type="AlphaFoldDB" id="A0AAE3QZ64"/>
<keyword evidence="1" id="KW-0732">Signal</keyword>
<evidence type="ECO:0008006" key="4">
    <source>
        <dbReference type="Google" id="ProtNLM"/>
    </source>
</evidence>
<dbReference type="SUPFAM" id="SSF54427">
    <property type="entry name" value="NTF2-like"/>
    <property type="match status" value="1"/>
</dbReference>
<gene>
    <name evidence="2" type="ORF">QNI16_35515</name>
</gene>
<protein>
    <recommendedName>
        <fullName evidence="4">Nuclear transport factor 2 family protein</fullName>
    </recommendedName>
</protein>
<evidence type="ECO:0000313" key="3">
    <source>
        <dbReference type="Proteomes" id="UP001241110"/>
    </source>
</evidence>
<proteinExistence type="predicted"/>
<dbReference type="RefSeq" id="WP_313988934.1">
    <property type="nucleotide sequence ID" value="NZ_JASJOS010000024.1"/>
</dbReference>
<sequence>MKIYLFSLLLLLTSVPALTQTKHDTDQWLLSQLVTDFRQSIITKDSSCFHSLFHHKNITWTGVFKTETQQWRLQQDSLAENFFDNDYQSFFNKLIKKPNVYEEVFCNLVIEHDGSIGFVSFDYSFWTNKKKENWGREIWTVVKANNQWKIASVCFSLQLEEVKPEVAR</sequence>
<accession>A0AAE3QZ64</accession>
<dbReference type="Gene3D" id="3.10.450.50">
    <property type="match status" value="1"/>
</dbReference>
<feature type="signal peptide" evidence="1">
    <location>
        <begin position="1"/>
        <end position="19"/>
    </location>
</feature>
<organism evidence="2 3">
    <name type="scientific">Xanthocytophaga flava</name>
    <dbReference type="NCBI Taxonomy" id="3048013"/>
    <lineage>
        <taxon>Bacteria</taxon>
        <taxon>Pseudomonadati</taxon>
        <taxon>Bacteroidota</taxon>
        <taxon>Cytophagia</taxon>
        <taxon>Cytophagales</taxon>
        <taxon>Rhodocytophagaceae</taxon>
        <taxon>Xanthocytophaga</taxon>
    </lineage>
</organism>
<dbReference type="Proteomes" id="UP001241110">
    <property type="component" value="Unassembled WGS sequence"/>
</dbReference>
<reference evidence="2" key="1">
    <citation type="submission" date="2023-05" db="EMBL/GenBank/DDBJ databases">
        <authorList>
            <person name="Zhang X."/>
        </authorList>
    </citation>
    <scope>NUCLEOTIDE SEQUENCE</scope>
    <source>
        <strain evidence="2">YF14B1</strain>
    </source>
</reference>
<dbReference type="InterPro" id="IPR032710">
    <property type="entry name" value="NTF2-like_dom_sf"/>
</dbReference>
<dbReference type="EMBL" id="JASJOS010000024">
    <property type="protein sequence ID" value="MDJ1485845.1"/>
    <property type="molecule type" value="Genomic_DNA"/>
</dbReference>
<evidence type="ECO:0000256" key="1">
    <source>
        <dbReference type="SAM" id="SignalP"/>
    </source>
</evidence>
<name>A0AAE3QZ64_9BACT</name>
<evidence type="ECO:0000313" key="2">
    <source>
        <dbReference type="EMBL" id="MDJ1485845.1"/>
    </source>
</evidence>
<comment type="caution">
    <text evidence="2">The sequence shown here is derived from an EMBL/GenBank/DDBJ whole genome shotgun (WGS) entry which is preliminary data.</text>
</comment>